<accession>A0A2S7XPE1</accession>
<keyword evidence="12" id="KW-0282">Flagellum</keyword>
<dbReference type="GO" id="GO:0005886">
    <property type="term" value="C:plasma membrane"/>
    <property type="evidence" value="ECO:0007669"/>
    <property type="project" value="UniProtKB-SubCell"/>
</dbReference>
<keyword evidence="13" id="KW-1185">Reference proteome</keyword>
<keyword evidence="12" id="KW-0966">Cell projection</keyword>
<keyword evidence="10" id="KW-1006">Bacterial flagellum protein export</keyword>
<evidence type="ECO:0000256" key="7">
    <source>
        <dbReference type="ARBA" id="ARBA00022795"/>
    </source>
</evidence>
<keyword evidence="11" id="KW-0175">Coiled coil</keyword>
<dbReference type="RefSeq" id="WP_105074298.1">
    <property type="nucleotide sequence ID" value="NZ_PPGH01000037.1"/>
</dbReference>
<dbReference type="GO" id="GO:0015031">
    <property type="term" value="P:protein transport"/>
    <property type="evidence" value="ECO:0007669"/>
    <property type="project" value="UniProtKB-KW"/>
</dbReference>
<protein>
    <recommendedName>
        <fullName evidence="3">Flagellar FliJ protein</fullName>
    </recommendedName>
</protein>
<keyword evidence="5" id="KW-1003">Cell membrane</keyword>
<dbReference type="AlphaFoldDB" id="A0A2S7XPE1"/>
<keyword evidence="12" id="KW-0969">Cilium</keyword>
<dbReference type="EMBL" id="PPGH01000037">
    <property type="protein sequence ID" value="PQJ95251.1"/>
    <property type="molecule type" value="Genomic_DNA"/>
</dbReference>
<evidence type="ECO:0000256" key="4">
    <source>
        <dbReference type="ARBA" id="ARBA00022448"/>
    </source>
</evidence>
<dbReference type="GO" id="GO:0071973">
    <property type="term" value="P:bacterial-type flagellum-dependent cell motility"/>
    <property type="evidence" value="ECO:0007669"/>
    <property type="project" value="InterPro"/>
</dbReference>
<dbReference type="OrthoDB" id="5787286at2"/>
<sequence length="148" mass="17263">MSSSSIKRFQRLLTIRKAQENEGAVALGGRLAELQRIEHQRDLLVEYQSHYVNANLPNDARILKQIALLQQQLRGALQQQEGRLVIAEKQVEQARSAWMEMHQASLSLEKLIERRRRVENTLDGRKQQYEQDLWATRKAFQKTDQDLA</sequence>
<evidence type="ECO:0000256" key="6">
    <source>
        <dbReference type="ARBA" id="ARBA00022500"/>
    </source>
</evidence>
<keyword evidence="6" id="KW-0145">Chemotaxis</keyword>
<evidence type="ECO:0000256" key="3">
    <source>
        <dbReference type="ARBA" id="ARBA00020392"/>
    </source>
</evidence>
<dbReference type="GO" id="GO:0044781">
    <property type="term" value="P:bacterial-type flagellum organization"/>
    <property type="evidence" value="ECO:0007669"/>
    <property type="project" value="UniProtKB-KW"/>
</dbReference>
<dbReference type="Pfam" id="PF02050">
    <property type="entry name" value="FliJ"/>
    <property type="match status" value="1"/>
</dbReference>
<keyword evidence="4" id="KW-0813">Transport</keyword>
<evidence type="ECO:0000313" key="13">
    <source>
        <dbReference type="Proteomes" id="UP000239936"/>
    </source>
</evidence>
<name>A0A2S7XPE1_9GAMM</name>
<dbReference type="Gene3D" id="1.10.287.1700">
    <property type="match status" value="1"/>
</dbReference>
<keyword evidence="8" id="KW-0653">Protein transport</keyword>
<comment type="subcellular location">
    <subcellularLocation>
        <location evidence="1">Cell membrane</location>
        <topology evidence="1">Peripheral membrane protein</topology>
        <orientation evidence="1">Cytoplasmic side</orientation>
    </subcellularLocation>
</comment>
<gene>
    <name evidence="12" type="ORF">CXB77_13400</name>
</gene>
<comment type="similarity">
    <text evidence="2">Belongs to the FliJ family.</text>
</comment>
<reference evidence="12 13" key="1">
    <citation type="submission" date="2018-01" db="EMBL/GenBank/DDBJ databases">
        <title>The complete genome sequence of Chromatium okenii LaCa, a purple sulfur bacterium with a turbulent life.</title>
        <authorList>
            <person name="Luedin S.M."/>
            <person name="Liechti N."/>
            <person name="Storelli N."/>
            <person name="Danza F."/>
            <person name="Wittwer M."/>
            <person name="Pothier J.F."/>
            <person name="Tonolla M.A."/>
        </authorList>
    </citation>
    <scope>NUCLEOTIDE SEQUENCE [LARGE SCALE GENOMIC DNA]</scope>
    <source>
        <strain evidence="12 13">LaCa</strain>
    </source>
</reference>
<dbReference type="GO" id="GO:0006935">
    <property type="term" value="P:chemotaxis"/>
    <property type="evidence" value="ECO:0007669"/>
    <property type="project" value="UniProtKB-KW"/>
</dbReference>
<feature type="coiled-coil region" evidence="11">
    <location>
        <begin position="70"/>
        <end position="128"/>
    </location>
</feature>
<dbReference type="GO" id="GO:0009288">
    <property type="term" value="C:bacterial-type flagellum"/>
    <property type="evidence" value="ECO:0007669"/>
    <property type="project" value="InterPro"/>
</dbReference>
<evidence type="ECO:0000256" key="10">
    <source>
        <dbReference type="ARBA" id="ARBA00023225"/>
    </source>
</evidence>
<evidence type="ECO:0000313" key="12">
    <source>
        <dbReference type="EMBL" id="PQJ95251.1"/>
    </source>
</evidence>
<proteinExistence type="inferred from homology"/>
<dbReference type="InterPro" id="IPR053716">
    <property type="entry name" value="Flag_assembly_chemotaxis_eff"/>
</dbReference>
<evidence type="ECO:0000256" key="11">
    <source>
        <dbReference type="SAM" id="Coils"/>
    </source>
</evidence>
<evidence type="ECO:0000256" key="5">
    <source>
        <dbReference type="ARBA" id="ARBA00022475"/>
    </source>
</evidence>
<organism evidence="12 13">
    <name type="scientific">Chromatium okenii</name>
    <dbReference type="NCBI Taxonomy" id="61644"/>
    <lineage>
        <taxon>Bacteria</taxon>
        <taxon>Pseudomonadati</taxon>
        <taxon>Pseudomonadota</taxon>
        <taxon>Gammaproteobacteria</taxon>
        <taxon>Chromatiales</taxon>
        <taxon>Chromatiaceae</taxon>
        <taxon>Chromatium</taxon>
    </lineage>
</organism>
<keyword evidence="7" id="KW-1005">Bacterial flagellum biogenesis</keyword>
<evidence type="ECO:0000256" key="9">
    <source>
        <dbReference type="ARBA" id="ARBA00023136"/>
    </source>
</evidence>
<comment type="caution">
    <text evidence="12">The sequence shown here is derived from an EMBL/GenBank/DDBJ whole genome shotgun (WGS) entry which is preliminary data.</text>
</comment>
<dbReference type="InterPro" id="IPR012823">
    <property type="entry name" value="Flagell_FliJ"/>
</dbReference>
<dbReference type="Proteomes" id="UP000239936">
    <property type="component" value="Unassembled WGS sequence"/>
</dbReference>
<evidence type="ECO:0000256" key="8">
    <source>
        <dbReference type="ARBA" id="ARBA00022927"/>
    </source>
</evidence>
<evidence type="ECO:0000256" key="1">
    <source>
        <dbReference type="ARBA" id="ARBA00004413"/>
    </source>
</evidence>
<evidence type="ECO:0000256" key="2">
    <source>
        <dbReference type="ARBA" id="ARBA00010004"/>
    </source>
</evidence>
<keyword evidence="9" id="KW-0472">Membrane</keyword>